<dbReference type="InterPro" id="IPR007248">
    <property type="entry name" value="Mpv17_PMP22"/>
</dbReference>
<evidence type="ECO:0000256" key="6">
    <source>
        <dbReference type="SAM" id="MobiDB-lite"/>
    </source>
</evidence>
<keyword evidence="3" id="KW-0812">Transmembrane</keyword>
<dbReference type="GO" id="GO:0038203">
    <property type="term" value="P:TORC2 signaling"/>
    <property type="evidence" value="ECO:0007669"/>
    <property type="project" value="TreeGrafter"/>
</dbReference>
<dbReference type="Pfam" id="PF04117">
    <property type="entry name" value="Mpv17_PMP22"/>
    <property type="match status" value="1"/>
</dbReference>
<dbReference type="GO" id="GO:0051897">
    <property type="term" value="P:positive regulation of phosphatidylinositol 3-kinase/protein kinase B signal transduction"/>
    <property type="evidence" value="ECO:0007669"/>
    <property type="project" value="TreeGrafter"/>
</dbReference>
<feature type="region of interest" description="Disordered" evidence="6">
    <location>
        <begin position="317"/>
        <end position="356"/>
    </location>
</feature>
<dbReference type="OrthoDB" id="10267969at2759"/>
<feature type="compositionally biased region" description="Polar residues" evidence="6">
    <location>
        <begin position="319"/>
        <end position="329"/>
    </location>
</feature>
<dbReference type="InterPro" id="IPR028268">
    <property type="entry name" value="Pianissimo_fam"/>
</dbReference>
<dbReference type="GO" id="GO:0031932">
    <property type="term" value="C:TORC2 complex"/>
    <property type="evidence" value="ECO:0007669"/>
    <property type="project" value="InterPro"/>
</dbReference>
<evidence type="ECO:0000256" key="4">
    <source>
        <dbReference type="ARBA" id="ARBA00022989"/>
    </source>
</evidence>
<reference evidence="8 9" key="1">
    <citation type="submission" date="2020-02" db="EMBL/GenBank/DDBJ databases">
        <authorList>
            <person name="Ferguson B K."/>
        </authorList>
    </citation>
    <scope>NUCLEOTIDE SEQUENCE [LARGE SCALE GENOMIC DNA]</scope>
</reference>
<evidence type="ECO:0000256" key="5">
    <source>
        <dbReference type="ARBA" id="ARBA00023136"/>
    </source>
</evidence>
<dbReference type="AlphaFoldDB" id="A0A6H5IEF8"/>
<proteinExistence type="inferred from homology"/>
<comment type="subcellular location">
    <subcellularLocation>
        <location evidence="1">Membrane</location>
        <topology evidence="1">Multi-pass membrane protein</topology>
    </subcellularLocation>
</comment>
<evidence type="ECO:0000259" key="7">
    <source>
        <dbReference type="SMART" id="SM01307"/>
    </source>
</evidence>
<dbReference type="InterPro" id="IPR029451">
    <property type="entry name" value="RICTOR_M"/>
</dbReference>
<accession>A0A6H5IEF8</accession>
<feature type="region of interest" description="Disordered" evidence="6">
    <location>
        <begin position="259"/>
        <end position="279"/>
    </location>
</feature>
<feature type="compositionally biased region" description="Polar residues" evidence="6">
    <location>
        <begin position="381"/>
        <end position="404"/>
    </location>
</feature>
<evidence type="ECO:0000313" key="9">
    <source>
        <dbReference type="Proteomes" id="UP000479190"/>
    </source>
</evidence>
<dbReference type="SMART" id="SM01307">
    <property type="entry name" value="RICTOR_M"/>
    <property type="match status" value="1"/>
</dbReference>
<evidence type="ECO:0000256" key="1">
    <source>
        <dbReference type="ARBA" id="ARBA00004141"/>
    </source>
</evidence>
<dbReference type="Pfam" id="PF14666">
    <property type="entry name" value="RICTOR_M"/>
    <property type="match status" value="1"/>
</dbReference>
<dbReference type="GO" id="GO:0043539">
    <property type="term" value="F:protein serine/threonine kinase activator activity"/>
    <property type="evidence" value="ECO:0007669"/>
    <property type="project" value="TreeGrafter"/>
</dbReference>
<gene>
    <name evidence="8" type="ORF">TBRA_LOCUS8331</name>
</gene>
<keyword evidence="4" id="KW-1133">Transmembrane helix</keyword>
<dbReference type="Proteomes" id="UP000479190">
    <property type="component" value="Unassembled WGS sequence"/>
</dbReference>
<protein>
    <recommendedName>
        <fullName evidence="7">Rapamycin-insensitive companion of mTOR middle domain-containing protein</fullName>
    </recommendedName>
</protein>
<evidence type="ECO:0000256" key="3">
    <source>
        <dbReference type="ARBA" id="ARBA00022692"/>
    </source>
</evidence>
<evidence type="ECO:0000313" key="8">
    <source>
        <dbReference type="EMBL" id="CAB0036464.1"/>
    </source>
</evidence>
<dbReference type="PANTHER" id="PTHR13298">
    <property type="entry name" value="CYTOSOLIC REGULATOR PIANISSIMO"/>
    <property type="match status" value="1"/>
</dbReference>
<sequence>MHILGIWFTIRSIIRSRDDTFRTLQDTEHRTFIKKLIKFFKPTSNQFSRIDLATCARMARDATLAGCDLINFLLESQEPDATRFLHELLIDIAEQIMAIRIAETAHDALLSPRLVTTTCCQKYFLFLGQLSHSPHGTLVLRNFNFLDKLLDLAIATKHDCYVKLVISSLDYSREGPNRRVFSKIIQDATLESTRMYATQFLRILFRTRVNDVRFWAFGLLLQRLNDESRMVALTALEALHEACEEPEFVEVMMRKSEHAMTKQRKVSTTQEEGDDTRPRYRGISLPIKLSVIFPEATPTDVMLEKINRVRPSQELRAAQSASTSDSSILQDELFRTPTRTLRDDAKQNDSGSDYVSTNPMILEEFAKANDGDNEGAVVPEASTNNSNFESNNRLAVPNSRQQNNSISDIDEESCSEYEQPSDHSRLCLVCFRERSASGDICTVEHDFRRTIDKNRRDVLKHAQRLSNPVYYRQSRQYLLRLRQQYPEVFQQFFEKAHGQSNRSTTGQQQNNSHISDELLKSKNNNDPERLELLVRVVDKNEVDSKTSDNFDFVRCRNMTAVGLLQGPFHHYFYAFLEKTLPGKSTVSIFKKTLVDQTIASPTCLGIFFFGLGLMEQKNLNDINGEVKLKLLDTWKVDCMFWPPTQFINFLFVPIQYRVIYINLMTMIYDIFLSYMKYVSTILF</sequence>
<dbReference type="GO" id="GO:0016020">
    <property type="term" value="C:membrane"/>
    <property type="evidence" value="ECO:0007669"/>
    <property type="project" value="UniProtKB-SubCell"/>
</dbReference>
<feature type="domain" description="Rapamycin-insensitive companion of mTOR middle" evidence="7">
    <location>
        <begin position="1"/>
        <end position="207"/>
    </location>
</feature>
<dbReference type="PANTHER" id="PTHR13298:SF11">
    <property type="entry name" value="RAPAMYCIN-INSENSITIVE COMPANION OF MTOR"/>
    <property type="match status" value="1"/>
</dbReference>
<keyword evidence="5" id="KW-0472">Membrane</keyword>
<organism evidence="8 9">
    <name type="scientific">Trichogramma brassicae</name>
    <dbReference type="NCBI Taxonomy" id="86971"/>
    <lineage>
        <taxon>Eukaryota</taxon>
        <taxon>Metazoa</taxon>
        <taxon>Ecdysozoa</taxon>
        <taxon>Arthropoda</taxon>
        <taxon>Hexapoda</taxon>
        <taxon>Insecta</taxon>
        <taxon>Pterygota</taxon>
        <taxon>Neoptera</taxon>
        <taxon>Endopterygota</taxon>
        <taxon>Hymenoptera</taxon>
        <taxon>Apocrita</taxon>
        <taxon>Proctotrupomorpha</taxon>
        <taxon>Chalcidoidea</taxon>
        <taxon>Trichogrammatidae</taxon>
        <taxon>Trichogramma</taxon>
    </lineage>
</organism>
<name>A0A6H5IEF8_9HYME</name>
<dbReference type="EMBL" id="CADCXV010000816">
    <property type="protein sequence ID" value="CAB0036464.1"/>
    <property type="molecule type" value="Genomic_DNA"/>
</dbReference>
<comment type="similarity">
    <text evidence="2">Belongs to the peroxisomal membrane protein PXMP2/4 family.</text>
</comment>
<keyword evidence="9" id="KW-1185">Reference proteome</keyword>
<feature type="region of interest" description="Disordered" evidence="6">
    <location>
        <begin position="381"/>
        <end position="416"/>
    </location>
</feature>
<evidence type="ECO:0000256" key="2">
    <source>
        <dbReference type="ARBA" id="ARBA00006824"/>
    </source>
</evidence>